<evidence type="ECO:0000259" key="1">
    <source>
        <dbReference type="SMART" id="SM00849"/>
    </source>
</evidence>
<dbReference type="AlphaFoldDB" id="A0A4R1KB99"/>
<proteinExistence type="predicted"/>
<dbReference type="InterPro" id="IPR001279">
    <property type="entry name" value="Metallo-B-lactamas"/>
</dbReference>
<dbReference type="Proteomes" id="UP000294614">
    <property type="component" value="Unassembled WGS sequence"/>
</dbReference>
<organism evidence="2 3">
    <name type="scientific">Seleniivibrio woodruffii</name>
    <dbReference type="NCBI Taxonomy" id="1078050"/>
    <lineage>
        <taxon>Bacteria</taxon>
        <taxon>Pseudomonadati</taxon>
        <taxon>Deferribacterota</taxon>
        <taxon>Deferribacteres</taxon>
        <taxon>Deferribacterales</taxon>
        <taxon>Geovibrionaceae</taxon>
        <taxon>Seleniivibrio</taxon>
    </lineage>
</organism>
<evidence type="ECO:0000313" key="3">
    <source>
        <dbReference type="Proteomes" id="UP000294614"/>
    </source>
</evidence>
<sequence>MTFNCISSGSSGNCYFLEFDDRVVFVDCGVTMKSIKASVDISRFQGKEIQLYITHEHHDHVSGLKPFINKFSPKIFASEGTASALHSAVGHAAHIYVLKGGCEYDVSGLSVIPFDINHDSREPLGYRFSFSEKVVTFATDLGVVSKEVEKFLCCCDVLVLESNYEPKLLEQGKYPLYLKKRIASQKGHLSNKDAVKILSSICDTGLGKVFLAHVSEENNDYELLESYAKYCRDKFNIDTSVLRKETPRTGVSL</sequence>
<dbReference type="InterPro" id="IPR036866">
    <property type="entry name" value="RibonucZ/Hydroxyglut_hydro"/>
</dbReference>
<dbReference type="PANTHER" id="PTHR47619:SF1">
    <property type="entry name" value="EXODEOXYRIBONUCLEASE WALJ"/>
    <property type="match status" value="1"/>
</dbReference>
<dbReference type="PANTHER" id="PTHR47619">
    <property type="entry name" value="METALLO-HYDROLASE YYCJ-RELATED"/>
    <property type="match status" value="1"/>
</dbReference>
<name>A0A4R1KB99_9BACT</name>
<evidence type="ECO:0000313" key="2">
    <source>
        <dbReference type="EMBL" id="TCK61714.1"/>
    </source>
</evidence>
<accession>A0A4R1KB99</accession>
<dbReference type="InterPro" id="IPR052533">
    <property type="entry name" value="WalJ/YycJ-like"/>
</dbReference>
<protein>
    <submittedName>
        <fullName evidence="2">Phosphoribosyl 1,2-cyclic phosphodiesterase</fullName>
    </submittedName>
</protein>
<dbReference type="EMBL" id="SMGG01000003">
    <property type="protein sequence ID" value="TCK61714.1"/>
    <property type="molecule type" value="Genomic_DNA"/>
</dbReference>
<keyword evidence="3" id="KW-1185">Reference proteome</keyword>
<feature type="domain" description="Metallo-beta-lactamase" evidence="1">
    <location>
        <begin position="11"/>
        <end position="186"/>
    </location>
</feature>
<reference evidence="2 3" key="1">
    <citation type="submission" date="2019-03" db="EMBL/GenBank/DDBJ databases">
        <title>Genomic Encyclopedia of Type Strains, Phase IV (KMG-IV): sequencing the most valuable type-strain genomes for metagenomic binning, comparative biology and taxonomic classification.</title>
        <authorList>
            <person name="Goeker M."/>
        </authorList>
    </citation>
    <scope>NUCLEOTIDE SEQUENCE [LARGE SCALE GENOMIC DNA]</scope>
    <source>
        <strain evidence="2 3">DSM 24984</strain>
    </source>
</reference>
<dbReference type="SUPFAM" id="SSF56281">
    <property type="entry name" value="Metallo-hydrolase/oxidoreductase"/>
    <property type="match status" value="1"/>
</dbReference>
<gene>
    <name evidence="2" type="ORF">C8D98_0220</name>
</gene>
<dbReference type="Pfam" id="PF12706">
    <property type="entry name" value="Lactamase_B_2"/>
    <property type="match status" value="1"/>
</dbReference>
<dbReference type="Gene3D" id="3.60.15.10">
    <property type="entry name" value="Ribonuclease Z/Hydroxyacylglutathione hydrolase-like"/>
    <property type="match status" value="1"/>
</dbReference>
<comment type="caution">
    <text evidence="2">The sequence shown here is derived from an EMBL/GenBank/DDBJ whole genome shotgun (WGS) entry which is preliminary data.</text>
</comment>
<dbReference type="RefSeq" id="WP_165871137.1">
    <property type="nucleotide sequence ID" value="NZ_JAJUHT010000003.1"/>
</dbReference>
<dbReference type="SMART" id="SM00849">
    <property type="entry name" value="Lactamase_B"/>
    <property type="match status" value="1"/>
</dbReference>